<sequence>MSLQEKRGLVCPSYKKMSVYRQCKVIELPRSSYYFKPKGESLFNLQVMSAIDRKFLDCPFYGVERMTDYLRQDLGYFIGQKRVRRLYKLMNLKTI</sequence>
<dbReference type="EMBL" id="VTAV01000050">
    <property type="protein sequence ID" value="TYR30769.1"/>
    <property type="molecule type" value="Genomic_DNA"/>
</dbReference>
<gene>
    <name evidence="2" type="ORF">FXV77_21915</name>
</gene>
<keyword evidence="3" id="KW-1185">Reference proteome</keyword>
<comment type="caution">
    <text evidence="2">The sequence shown here is derived from an EMBL/GenBank/DDBJ whole genome shotgun (WGS) entry which is preliminary data.</text>
</comment>
<organism evidence="2 3">
    <name type="scientific">Sphingobacterium phlebotomi</name>
    <dbReference type="NCBI Taxonomy" id="2605433"/>
    <lineage>
        <taxon>Bacteria</taxon>
        <taxon>Pseudomonadati</taxon>
        <taxon>Bacteroidota</taxon>
        <taxon>Sphingobacteriia</taxon>
        <taxon>Sphingobacteriales</taxon>
        <taxon>Sphingobacteriaceae</taxon>
        <taxon>Sphingobacterium</taxon>
    </lineage>
</organism>
<dbReference type="Pfam" id="PF13276">
    <property type="entry name" value="HTH_21"/>
    <property type="match status" value="1"/>
</dbReference>
<evidence type="ECO:0000313" key="3">
    <source>
        <dbReference type="Proteomes" id="UP000322362"/>
    </source>
</evidence>
<proteinExistence type="predicted"/>
<feature type="domain" description="HTH-like" evidence="1">
    <location>
        <begin position="47"/>
        <end position="94"/>
    </location>
</feature>
<dbReference type="Proteomes" id="UP000322362">
    <property type="component" value="Unassembled WGS sequence"/>
</dbReference>
<evidence type="ECO:0000313" key="2">
    <source>
        <dbReference type="EMBL" id="TYR30769.1"/>
    </source>
</evidence>
<reference evidence="2 3" key="1">
    <citation type="submission" date="2019-08" db="EMBL/GenBank/DDBJ databases">
        <title>Phlebobacter frassis gen. nov. sp. nov., a new member of family Sphingobacteriaceae isolated from sand fly rearing media.</title>
        <authorList>
            <person name="Kakumanu M.L."/>
            <person name="Marayati B.F."/>
            <person name="Wada-Katsumata A."/>
            <person name="Wasserberg G."/>
            <person name="Schal C."/>
            <person name="Apperson C.S."/>
            <person name="Ponnusamy L."/>
        </authorList>
    </citation>
    <scope>NUCLEOTIDE SEQUENCE [LARGE SCALE GENOMIC DNA]</scope>
    <source>
        <strain evidence="2 3">SSI9</strain>
    </source>
</reference>
<evidence type="ECO:0000259" key="1">
    <source>
        <dbReference type="Pfam" id="PF13276"/>
    </source>
</evidence>
<dbReference type="AlphaFoldDB" id="A0A5D4GSQ3"/>
<dbReference type="RefSeq" id="WP_148921377.1">
    <property type="nucleotide sequence ID" value="NZ_VTAV01000050.1"/>
</dbReference>
<dbReference type="InterPro" id="IPR025948">
    <property type="entry name" value="HTH-like_dom"/>
</dbReference>
<accession>A0A5D4GSQ3</accession>
<protein>
    <submittedName>
        <fullName evidence="2">Transposase</fullName>
    </submittedName>
</protein>
<feature type="non-terminal residue" evidence="2">
    <location>
        <position position="95"/>
    </location>
</feature>
<name>A0A5D4GSQ3_9SPHI</name>